<dbReference type="EMBL" id="CP021377">
    <property type="protein sequence ID" value="ART83660.1"/>
    <property type="molecule type" value="Genomic_DNA"/>
</dbReference>
<reference evidence="3 4" key="1">
    <citation type="journal article" date="2014" name="Int. J. Syst. Evol. Microbiol.">
        <title>Oceanisphaera profunda sp. nov., a marine bacterium isolated from deep-sea sediment, and emended description of the genus Oceanisphaera.</title>
        <authorList>
            <person name="Xu Z."/>
            <person name="Zhang X.Y."/>
            <person name="Su H.N."/>
            <person name="Yu Z.C."/>
            <person name="Liu C."/>
            <person name="Li H."/>
            <person name="Chen X.L."/>
            <person name="Song X.Y."/>
            <person name="Xie B.B."/>
            <person name="Qin Q.L."/>
            <person name="Zhou B.C."/>
            <person name="Shi M."/>
            <person name="Huang Y."/>
            <person name="Zhang Y.Z."/>
        </authorList>
    </citation>
    <scope>NUCLEOTIDE SEQUENCE [LARGE SCALE GENOMIC DNA]</scope>
    <source>
        <strain evidence="3 4">SM1222</strain>
    </source>
</reference>
<organism evidence="3 4">
    <name type="scientific">Oceanisphaera profunda</name>
    <dbReference type="NCBI Taxonomy" id="1416627"/>
    <lineage>
        <taxon>Bacteria</taxon>
        <taxon>Pseudomonadati</taxon>
        <taxon>Pseudomonadota</taxon>
        <taxon>Gammaproteobacteria</taxon>
        <taxon>Aeromonadales</taxon>
        <taxon>Aeromonadaceae</taxon>
        <taxon>Oceanisphaera</taxon>
    </lineage>
</organism>
<dbReference type="KEGG" id="opf:CBP31_14315"/>
<proteinExistence type="predicted"/>
<evidence type="ECO:0000313" key="4">
    <source>
        <dbReference type="Proteomes" id="UP000243937"/>
    </source>
</evidence>
<accession>A0A1Y0D7X4</accession>
<dbReference type="AlphaFoldDB" id="A0A1Y0D7X4"/>
<dbReference type="RefSeq" id="WP_087038338.1">
    <property type="nucleotide sequence ID" value="NZ_CP021377.1"/>
</dbReference>
<evidence type="ECO:0000259" key="1">
    <source>
        <dbReference type="Pfam" id="PF13280"/>
    </source>
</evidence>
<dbReference type="InterPro" id="IPR051534">
    <property type="entry name" value="CBASS_pafABC_assoc_protein"/>
</dbReference>
<evidence type="ECO:0000313" key="3">
    <source>
        <dbReference type="EMBL" id="ART83660.1"/>
    </source>
</evidence>
<dbReference type="Pfam" id="PF26109">
    <property type="entry name" value="WHD_BrxR"/>
    <property type="match status" value="1"/>
</dbReference>
<dbReference type="InterPro" id="IPR059019">
    <property type="entry name" value="WHD_CapW"/>
</dbReference>
<dbReference type="PANTHER" id="PTHR34580">
    <property type="match status" value="1"/>
</dbReference>
<evidence type="ECO:0000259" key="2">
    <source>
        <dbReference type="Pfam" id="PF26109"/>
    </source>
</evidence>
<sequence>MMKTTPERRFWLIELLTNWEGRITCGHLQYYFNLGRQQASKVINQYLEANPGHLIYCTSAKSYLPATDFKPTYISHDVAEYLNWISGQSPQLPLSDDKYQLAHTILSPPARNVSPHIMRPLVHAIRQGERLEVDYGAVTHPDRSGRIIVPIRFVNTGRRWHLRAWCEKAQGYRDLVLSRLHGTPNPEGKVLSDLPPDTRARSRTFFSQLSYI</sequence>
<dbReference type="Proteomes" id="UP000243937">
    <property type="component" value="Chromosome"/>
</dbReference>
<feature type="domain" description="WYL" evidence="1">
    <location>
        <begin position="117"/>
        <end position="181"/>
    </location>
</feature>
<dbReference type="PANTHER" id="PTHR34580:SF3">
    <property type="entry name" value="PROTEIN PAFB"/>
    <property type="match status" value="1"/>
</dbReference>
<dbReference type="OrthoDB" id="6400324at2"/>
<dbReference type="PROSITE" id="PS52050">
    <property type="entry name" value="WYL"/>
    <property type="match status" value="1"/>
</dbReference>
<name>A0A1Y0D7X4_9GAMM</name>
<dbReference type="Pfam" id="PF13280">
    <property type="entry name" value="WYL"/>
    <property type="match status" value="1"/>
</dbReference>
<feature type="domain" description="DNA-binding transcriptional repressor CapW winged helix-turn-helix" evidence="2">
    <location>
        <begin position="7"/>
        <end position="86"/>
    </location>
</feature>
<gene>
    <name evidence="3" type="ORF">CBP31_14315</name>
</gene>
<protein>
    <submittedName>
        <fullName evidence="3">Uncharacterized protein</fullName>
    </submittedName>
</protein>
<dbReference type="InterPro" id="IPR026881">
    <property type="entry name" value="WYL_dom"/>
</dbReference>
<keyword evidence="4" id="KW-1185">Reference proteome</keyword>